<feature type="domain" description="Acyl-CoA oxidase C-terminal" evidence="14">
    <location>
        <begin position="444"/>
        <end position="570"/>
    </location>
</feature>
<dbReference type="OrthoDB" id="538336at2759"/>
<evidence type="ECO:0000259" key="16">
    <source>
        <dbReference type="Pfam" id="PF22924"/>
    </source>
</evidence>
<keyword evidence="9" id="KW-0443">Lipid metabolism</keyword>
<evidence type="ECO:0000313" key="18">
    <source>
        <dbReference type="Proteomes" id="UP000660729"/>
    </source>
</evidence>
<dbReference type="PANTHER" id="PTHR10909:SF250">
    <property type="entry name" value="PEROXISOMAL ACYL-COENZYME A OXIDASE 1"/>
    <property type="match status" value="1"/>
</dbReference>
<dbReference type="Pfam" id="PF14749">
    <property type="entry name" value="Acyl-CoA_ox_N"/>
    <property type="match status" value="1"/>
</dbReference>
<evidence type="ECO:0000256" key="11">
    <source>
        <dbReference type="PIRNR" id="PIRNR000168"/>
    </source>
</evidence>
<dbReference type="PANTHER" id="PTHR10909">
    <property type="entry name" value="ELECTRON TRANSPORT OXIDOREDUCTASE"/>
    <property type="match status" value="1"/>
</dbReference>
<dbReference type="Gene3D" id="2.40.110.10">
    <property type="entry name" value="Butyryl-CoA Dehydrogenase, subunit A, domain 2"/>
    <property type="match status" value="1"/>
</dbReference>
<dbReference type="GO" id="GO:0005777">
    <property type="term" value="C:peroxisome"/>
    <property type="evidence" value="ECO:0007669"/>
    <property type="project" value="UniProtKB-SubCell"/>
</dbReference>
<keyword evidence="5 11" id="KW-0285">Flavoprotein</keyword>
<dbReference type="GO" id="GO:0055088">
    <property type="term" value="P:lipid homeostasis"/>
    <property type="evidence" value="ECO:0007669"/>
    <property type="project" value="TreeGrafter"/>
</dbReference>
<keyword evidence="6 11" id="KW-0274">FAD</keyword>
<dbReference type="InterPro" id="IPR037069">
    <property type="entry name" value="AcylCoA_DH/ox_N_sf"/>
</dbReference>
<dbReference type="InterPro" id="IPR029320">
    <property type="entry name" value="Acyl-CoA_ox_N"/>
</dbReference>
<evidence type="ECO:0000256" key="3">
    <source>
        <dbReference type="ARBA" id="ARBA00004275"/>
    </source>
</evidence>
<evidence type="ECO:0000256" key="8">
    <source>
        <dbReference type="ARBA" id="ARBA00023002"/>
    </source>
</evidence>
<dbReference type="SUPFAM" id="SSF56645">
    <property type="entry name" value="Acyl-CoA dehydrogenase NM domain-like"/>
    <property type="match status" value="1"/>
</dbReference>
<feature type="binding site" evidence="13">
    <location>
        <position position="136"/>
    </location>
    <ligand>
        <name>FAD</name>
        <dbReference type="ChEBI" id="CHEBI:57692"/>
    </ligand>
</feature>
<dbReference type="Gene3D" id="1.10.540.10">
    <property type="entry name" value="Acyl-CoA dehydrogenase/oxidase, N-terminal domain"/>
    <property type="match status" value="1"/>
</dbReference>
<evidence type="ECO:0000256" key="12">
    <source>
        <dbReference type="PIRSR" id="PIRSR000168-1"/>
    </source>
</evidence>
<comment type="cofactor">
    <cofactor evidence="2">
        <name>FAD</name>
        <dbReference type="ChEBI" id="CHEBI:57692"/>
    </cofactor>
</comment>
<dbReference type="Pfam" id="PF01756">
    <property type="entry name" value="ACOX"/>
    <property type="match status" value="1"/>
</dbReference>
<feature type="domain" description="Acyl-coenzyme A oxidase N-terminal" evidence="15">
    <location>
        <begin position="18"/>
        <end position="130"/>
    </location>
</feature>
<dbReference type="AlphaFoldDB" id="A0A8H6RM57"/>
<dbReference type="InterPro" id="IPR055060">
    <property type="entry name" value="ACOX_C_alpha1"/>
</dbReference>
<feature type="domain" description="Acyl-CoA oxidase C-alpha1" evidence="16">
    <location>
        <begin position="274"/>
        <end position="435"/>
    </location>
</feature>
<evidence type="ECO:0000256" key="2">
    <source>
        <dbReference type="ARBA" id="ARBA00001974"/>
    </source>
</evidence>
<comment type="caution">
    <text evidence="17">The sequence shown here is derived from an EMBL/GenBank/DDBJ whole genome shotgun (WGS) entry which is preliminary data.</text>
</comment>
<keyword evidence="8" id="KW-0560">Oxidoreductase</keyword>
<comment type="similarity">
    <text evidence="4 11">Belongs to the acyl-CoA oxidase family.</text>
</comment>
<evidence type="ECO:0000256" key="4">
    <source>
        <dbReference type="ARBA" id="ARBA00006288"/>
    </source>
</evidence>
<dbReference type="SUPFAM" id="SSF47203">
    <property type="entry name" value="Acyl-CoA dehydrogenase C-terminal domain-like"/>
    <property type="match status" value="2"/>
</dbReference>
<evidence type="ECO:0000259" key="15">
    <source>
        <dbReference type="Pfam" id="PF14749"/>
    </source>
</evidence>
<reference evidence="17" key="1">
    <citation type="submission" date="2020-04" db="EMBL/GenBank/DDBJ databases">
        <title>Draft genome resource of the tomato pathogen Pseudocercospora fuligena.</title>
        <authorList>
            <person name="Zaccaron A."/>
        </authorList>
    </citation>
    <scope>NUCLEOTIDE SEQUENCE</scope>
    <source>
        <strain evidence="17">PF001</strain>
    </source>
</reference>
<dbReference type="InterPro" id="IPR036250">
    <property type="entry name" value="AcylCo_DH-like_C"/>
</dbReference>
<evidence type="ECO:0000256" key="5">
    <source>
        <dbReference type="ARBA" id="ARBA00022630"/>
    </source>
</evidence>
<dbReference type="Pfam" id="PF22924">
    <property type="entry name" value="ACOX_C_alpha1"/>
    <property type="match status" value="1"/>
</dbReference>
<dbReference type="InterPro" id="IPR002655">
    <property type="entry name" value="Acyl-CoA_oxidase_C"/>
</dbReference>
<dbReference type="PIRSF" id="PIRSF000168">
    <property type="entry name" value="Acyl-CoA_oxidase"/>
    <property type="match status" value="1"/>
</dbReference>
<name>A0A8H6RM57_9PEZI</name>
<keyword evidence="18" id="KW-1185">Reference proteome</keyword>
<evidence type="ECO:0000256" key="1">
    <source>
        <dbReference type="ARBA" id="ARBA00001201"/>
    </source>
</evidence>
<comment type="subcellular location">
    <subcellularLocation>
        <location evidence="3">Peroxisome</location>
    </subcellularLocation>
</comment>
<evidence type="ECO:0000256" key="7">
    <source>
        <dbReference type="ARBA" id="ARBA00022832"/>
    </source>
</evidence>
<feature type="active site" description="Proton acceptor" evidence="12">
    <location>
        <position position="422"/>
    </location>
</feature>
<dbReference type="GO" id="GO:0071949">
    <property type="term" value="F:FAD binding"/>
    <property type="evidence" value="ECO:0007669"/>
    <property type="project" value="InterPro"/>
</dbReference>
<proteinExistence type="inferred from homology"/>
<evidence type="ECO:0000256" key="13">
    <source>
        <dbReference type="PIRSR" id="PIRSR000168-2"/>
    </source>
</evidence>
<evidence type="ECO:0000256" key="6">
    <source>
        <dbReference type="ARBA" id="ARBA00022827"/>
    </source>
</evidence>
<evidence type="ECO:0000259" key="14">
    <source>
        <dbReference type="Pfam" id="PF01756"/>
    </source>
</evidence>
<dbReference type="Gene3D" id="1.20.140.10">
    <property type="entry name" value="Butyryl-CoA Dehydrogenase, subunit A, domain 3"/>
    <property type="match status" value="1"/>
</dbReference>
<dbReference type="InterPro" id="IPR046373">
    <property type="entry name" value="Acyl-CoA_Oxase/DH_mid-dom_sf"/>
</dbReference>
<dbReference type="EMBL" id="JABCIY010000077">
    <property type="protein sequence ID" value="KAF7193638.1"/>
    <property type="molecule type" value="Genomic_DNA"/>
</dbReference>
<evidence type="ECO:0000256" key="10">
    <source>
        <dbReference type="ARBA" id="ARBA00023140"/>
    </source>
</evidence>
<dbReference type="FunFam" id="2.40.110.10:FF:000050">
    <property type="entry name" value="Acyl-coenzyme A oxidase"/>
    <property type="match status" value="1"/>
</dbReference>
<accession>A0A8H6RM57</accession>
<keyword evidence="10" id="KW-0576">Peroxisome</keyword>
<dbReference type="GO" id="GO:0003997">
    <property type="term" value="F:acyl-CoA oxidase activity"/>
    <property type="evidence" value="ECO:0007669"/>
    <property type="project" value="UniProtKB-EC"/>
</dbReference>
<gene>
    <name evidence="17" type="ORF">HII31_04984</name>
</gene>
<sequence>MYSQSKSAVPTEPVRSEFGLFLWGKEKFQRREEILKALQQNPIFAKVPGASASMARKDVWIHSVLQARELIALKLKHGWPDTQFQESFGFLENTVQASPQFRIFYSNLVRHMSDEQMVLWLPHVRNFEILGCYAQTELGHGSNVKGIETTATFHLDTDEFTLCSPTLSSTKYWIGVAGVWATHSIVVARLIINGTDHGNHLFLVQLRCLETHKPMPGVQLFDQGPKAFHGMLGFDNGAIRFENVSIPRENLLSRNAQVTRCGSYIPAKNTKHSYGSMITVRALMAEVTGWDLVKAVIVSYHYTNFRRQFRRSEAPGPEATVFEYASVQQRLLPLLAQATAMIVVGRDIKVAYDEYAAADLEPGSSSLLEDLHIRTVGAKVWATEITARGIEISRIACGGHGYSASAGFGRMYANAVNAVTYEGDNFVIGQQIPKIAMKFLDSFTMAHCDLVYWQGLSRLVERASSAGETYAAALTSLALVFSLSILHNPHHPSLVPFFLRPEERASLKKAYLHAINDLATHHVAGIVQAFGFTEYELDSALARADKSPYESLFEAAKNSELSGEKMEHMYPVIIETTNIWRKMQNEAAISEQHRAKL</sequence>
<dbReference type="UniPathway" id="UPA00661"/>
<feature type="binding site" evidence="13">
    <location>
        <position position="175"/>
    </location>
    <ligand>
        <name>FAD</name>
        <dbReference type="ChEBI" id="CHEBI:57692"/>
    </ligand>
</feature>
<dbReference type="GO" id="GO:0033540">
    <property type="term" value="P:fatty acid beta-oxidation using acyl-CoA oxidase"/>
    <property type="evidence" value="ECO:0007669"/>
    <property type="project" value="UniProtKB-UniPathway"/>
</dbReference>
<evidence type="ECO:0000313" key="17">
    <source>
        <dbReference type="EMBL" id="KAF7193638.1"/>
    </source>
</evidence>
<organism evidence="17 18">
    <name type="scientific">Pseudocercospora fuligena</name>
    <dbReference type="NCBI Taxonomy" id="685502"/>
    <lineage>
        <taxon>Eukaryota</taxon>
        <taxon>Fungi</taxon>
        <taxon>Dikarya</taxon>
        <taxon>Ascomycota</taxon>
        <taxon>Pezizomycotina</taxon>
        <taxon>Dothideomycetes</taxon>
        <taxon>Dothideomycetidae</taxon>
        <taxon>Mycosphaerellales</taxon>
        <taxon>Mycosphaerellaceae</taxon>
        <taxon>Pseudocercospora</taxon>
    </lineage>
</organism>
<dbReference type="Proteomes" id="UP000660729">
    <property type="component" value="Unassembled WGS sequence"/>
</dbReference>
<dbReference type="InterPro" id="IPR012258">
    <property type="entry name" value="Acyl-CoA_oxidase"/>
</dbReference>
<dbReference type="InterPro" id="IPR009100">
    <property type="entry name" value="AcylCoA_DH/oxidase_NM_dom_sf"/>
</dbReference>
<evidence type="ECO:0000256" key="9">
    <source>
        <dbReference type="ARBA" id="ARBA00023098"/>
    </source>
</evidence>
<dbReference type="GO" id="GO:0005504">
    <property type="term" value="F:fatty acid binding"/>
    <property type="evidence" value="ECO:0007669"/>
    <property type="project" value="TreeGrafter"/>
</dbReference>
<keyword evidence="7" id="KW-0276">Fatty acid metabolism</keyword>
<protein>
    <recommendedName>
        <fullName evidence="11">Acyl-coenzyme A oxidase</fullName>
    </recommendedName>
</protein>
<comment type="catalytic activity">
    <reaction evidence="1">
        <text>a 2,3-saturated acyl-CoA + O2 = a (2E)-enoyl-CoA + H2O2</text>
        <dbReference type="Rhea" id="RHEA:38959"/>
        <dbReference type="ChEBI" id="CHEBI:15379"/>
        <dbReference type="ChEBI" id="CHEBI:16240"/>
        <dbReference type="ChEBI" id="CHEBI:58856"/>
        <dbReference type="ChEBI" id="CHEBI:65111"/>
        <dbReference type="EC" id="1.3.3.6"/>
    </reaction>
</comment>